<sequence>MKERLETYRALTSGVGIKRVMLCACWTKKLLSISSQHYEIVGTTAITTSFGARRMKQNGKSLHAGS</sequence>
<dbReference type="AlphaFoldDB" id="A0A7J9HML2"/>
<keyword evidence="2" id="KW-1185">Reference proteome</keyword>
<gene>
    <name evidence="1" type="ORF">Gohar_002981</name>
</gene>
<accession>A0A7J9HML2</accession>
<reference evidence="1 2" key="1">
    <citation type="journal article" date="2019" name="Genome Biol. Evol.">
        <title>Insights into the evolution of the New World diploid cottons (Gossypium, subgenus Houzingenia) based on genome sequencing.</title>
        <authorList>
            <person name="Grover C.E."/>
            <person name="Arick M.A. 2nd"/>
            <person name="Thrash A."/>
            <person name="Conover J.L."/>
            <person name="Sanders W.S."/>
            <person name="Peterson D.G."/>
            <person name="Frelichowski J.E."/>
            <person name="Scheffler J.A."/>
            <person name="Scheffler B.E."/>
            <person name="Wendel J.F."/>
        </authorList>
    </citation>
    <scope>NUCLEOTIDE SEQUENCE [LARGE SCALE GENOMIC DNA]</scope>
    <source>
        <strain evidence="1">0</strain>
        <tissue evidence="1">Leaf</tissue>
    </source>
</reference>
<organism evidence="1 2">
    <name type="scientific">Gossypium harknessii</name>
    <dbReference type="NCBI Taxonomy" id="34285"/>
    <lineage>
        <taxon>Eukaryota</taxon>
        <taxon>Viridiplantae</taxon>
        <taxon>Streptophyta</taxon>
        <taxon>Embryophyta</taxon>
        <taxon>Tracheophyta</taxon>
        <taxon>Spermatophyta</taxon>
        <taxon>Magnoliopsida</taxon>
        <taxon>eudicotyledons</taxon>
        <taxon>Gunneridae</taxon>
        <taxon>Pentapetalae</taxon>
        <taxon>rosids</taxon>
        <taxon>malvids</taxon>
        <taxon>Malvales</taxon>
        <taxon>Malvaceae</taxon>
        <taxon>Malvoideae</taxon>
        <taxon>Gossypium</taxon>
    </lineage>
</organism>
<evidence type="ECO:0000313" key="1">
    <source>
        <dbReference type="EMBL" id="MBA0811046.1"/>
    </source>
</evidence>
<comment type="caution">
    <text evidence="1">The sequence shown here is derived from an EMBL/GenBank/DDBJ whole genome shotgun (WGS) entry which is preliminary data.</text>
</comment>
<protein>
    <submittedName>
        <fullName evidence="1">Uncharacterized protein</fullName>
    </submittedName>
</protein>
<evidence type="ECO:0000313" key="2">
    <source>
        <dbReference type="Proteomes" id="UP000593560"/>
    </source>
</evidence>
<dbReference type="Proteomes" id="UP000593560">
    <property type="component" value="Unassembled WGS sequence"/>
</dbReference>
<dbReference type="EMBL" id="JABFAD010000010">
    <property type="protein sequence ID" value="MBA0811046.1"/>
    <property type="molecule type" value="Genomic_DNA"/>
</dbReference>
<name>A0A7J9HML2_9ROSI</name>
<proteinExistence type="predicted"/>